<comment type="catalytic activity">
    <reaction evidence="10">
        <text>(R)-2-hydroxyglutarate + NAD(+) = 2-oxoglutarate + NADH + H(+)</text>
        <dbReference type="Rhea" id="RHEA:49612"/>
        <dbReference type="ChEBI" id="CHEBI:15378"/>
        <dbReference type="ChEBI" id="CHEBI:15801"/>
        <dbReference type="ChEBI" id="CHEBI:16810"/>
        <dbReference type="ChEBI" id="CHEBI:57540"/>
        <dbReference type="ChEBI" id="CHEBI:57945"/>
        <dbReference type="EC" id="1.1.1.399"/>
    </reaction>
</comment>
<reference evidence="14 15" key="1">
    <citation type="submission" date="2016-11" db="EMBL/GenBank/DDBJ databases">
        <authorList>
            <person name="Jaros S."/>
            <person name="Januszkiewicz K."/>
            <person name="Wedrychowicz H."/>
        </authorList>
    </citation>
    <scope>NUCLEOTIDE SEQUENCE [LARGE SCALE GENOMIC DNA]</scope>
    <source>
        <strain evidence="14 15">DSM 9705</strain>
    </source>
</reference>
<dbReference type="PROSITE" id="PS00065">
    <property type="entry name" value="D_2_HYDROXYACID_DH_1"/>
    <property type="match status" value="1"/>
</dbReference>
<dbReference type="Gene3D" id="3.40.50.720">
    <property type="entry name" value="NAD(P)-binding Rossmann-like Domain"/>
    <property type="match status" value="2"/>
</dbReference>
<dbReference type="STRING" id="1121409.SAMN02745124_00582"/>
<dbReference type="AlphaFoldDB" id="A0A1M5T3H9"/>
<dbReference type="PROSITE" id="PS51671">
    <property type="entry name" value="ACT"/>
    <property type="match status" value="1"/>
</dbReference>
<dbReference type="InterPro" id="IPR045865">
    <property type="entry name" value="ACT-like_dom_sf"/>
</dbReference>
<evidence type="ECO:0000256" key="8">
    <source>
        <dbReference type="ARBA" id="ARBA00023027"/>
    </source>
</evidence>
<evidence type="ECO:0000256" key="3">
    <source>
        <dbReference type="ARBA" id="ARBA00005854"/>
    </source>
</evidence>
<proteinExistence type="inferred from homology"/>
<keyword evidence="7 12" id="KW-0560">Oxidoreductase</keyword>
<dbReference type="PANTHER" id="PTHR42938">
    <property type="entry name" value="FORMATE DEHYDROGENASE 1"/>
    <property type="match status" value="1"/>
</dbReference>
<evidence type="ECO:0000256" key="2">
    <source>
        <dbReference type="ARBA" id="ARBA00005216"/>
    </source>
</evidence>
<dbReference type="InterPro" id="IPR006139">
    <property type="entry name" value="D-isomer_2_OHA_DH_cat_dom"/>
</dbReference>
<accession>A0A1M5T3H9</accession>
<dbReference type="CDD" id="cd04901">
    <property type="entry name" value="ACT_3PGDH"/>
    <property type="match status" value="1"/>
</dbReference>
<dbReference type="Pfam" id="PF00389">
    <property type="entry name" value="2-Hacid_dh"/>
    <property type="match status" value="1"/>
</dbReference>
<dbReference type="EMBL" id="FQXS01000002">
    <property type="protein sequence ID" value="SHH45301.1"/>
    <property type="molecule type" value="Genomic_DNA"/>
</dbReference>
<dbReference type="PANTHER" id="PTHR42938:SF47">
    <property type="entry name" value="HYDROXYPYRUVATE REDUCTASE"/>
    <property type="match status" value="1"/>
</dbReference>
<evidence type="ECO:0000256" key="7">
    <source>
        <dbReference type="ARBA" id="ARBA00023002"/>
    </source>
</evidence>
<dbReference type="SUPFAM" id="SSF55021">
    <property type="entry name" value="ACT-like"/>
    <property type="match status" value="1"/>
</dbReference>
<dbReference type="InterPro" id="IPR006140">
    <property type="entry name" value="D-isomer_DH_NAD-bd"/>
</dbReference>
<dbReference type="GO" id="GO:0051287">
    <property type="term" value="F:NAD binding"/>
    <property type="evidence" value="ECO:0007669"/>
    <property type="project" value="InterPro"/>
</dbReference>
<comment type="function">
    <text evidence="1">Catalyzes the reversible oxidation of 3-phospho-D-glycerate to 3-phosphonooxypyruvate, the first step of the phosphorylated L-serine biosynthesis pathway. Also catalyzes the reversible oxidation of 2-hydroxyglutarate to 2-oxoglutarate.</text>
</comment>
<dbReference type="InterPro" id="IPR029752">
    <property type="entry name" value="D-isomer_DH_CS1"/>
</dbReference>
<comment type="similarity">
    <text evidence="3 12">Belongs to the D-isomer specific 2-hydroxyacid dehydrogenase family.</text>
</comment>
<evidence type="ECO:0000256" key="12">
    <source>
        <dbReference type="RuleBase" id="RU003719"/>
    </source>
</evidence>
<evidence type="ECO:0000256" key="6">
    <source>
        <dbReference type="ARBA" id="ARBA00021582"/>
    </source>
</evidence>
<dbReference type="InterPro" id="IPR002912">
    <property type="entry name" value="ACT_dom"/>
</dbReference>
<evidence type="ECO:0000256" key="11">
    <source>
        <dbReference type="ARBA" id="ARBA00048731"/>
    </source>
</evidence>
<dbReference type="EC" id="1.1.1.95" evidence="5"/>
<dbReference type="Pfam" id="PF02826">
    <property type="entry name" value="2-Hacid_dh_C"/>
    <property type="match status" value="1"/>
</dbReference>
<dbReference type="Gene3D" id="3.30.70.260">
    <property type="match status" value="1"/>
</dbReference>
<comment type="pathway">
    <text evidence="2">Amino-acid biosynthesis; L-serine biosynthesis; L-serine from 3-phospho-D-glycerate: step 1/3.</text>
</comment>
<dbReference type="InterPro" id="IPR029753">
    <property type="entry name" value="D-isomer_DH_CS"/>
</dbReference>
<keyword evidence="15" id="KW-1185">Reference proteome</keyword>
<organism evidence="14 15">
    <name type="scientific">Desulfofustis glycolicus DSM 9705</name>
    <dbReference type="NCBI Taxonomy" id="1121409"/>
    <lineage>
        <taxon>Bacteria</taxon>
        <taxon>Pseudomonadati</taxon>
        <taxon>Thermodesulfobacteriota</taxon>
        <taxon>Desulfobulbia</taxon>
        <taxon>Desulfobulbales</taxon>
        <taxon>Desulfocapsaceae</taxon>
        <taxon>Desulfofustis</taxon>
    </lineage>
</organism>
<name>A0A1M5T3H9_9BACT</name>
<dbReference type="UniPathway" id="UPA00135">
    <property type="reaction ID" value="UER00196"/>
</dbReference>
<gene>
    <name evidence="14" type="ORF">SAMN02745124_00582</name>
</gene>
<dbReference type="PROSITE" id="PS00671">
    <property type="entry name" value="D_2_HYDROXYACID_DH_3"/>
    <property type="match status" value="1"/>
</dbReference>
<evidence type="ECO:0000313" key="14">
    <source>
        <dbReference type="EMBL" id="SHH45301.1"/>
    </source>
</evidence>
<evidence type="ECO:0000256" key="5">
    <source>
        <dbReference type="ARBA" id="ARBA00013143"/>
    </source>
</evidence>
<dbReference type="OrthoDB" id="9793626at2"/>
<evidence type="ECO:0000256" key="4">
    <source>
        <dbReference type="ARBA" id="ARBA00013001"/>
    </source>
</evidence>
<dbReference type="GO" id="GO:0004617">
    <property type="term" value="F:phosphoglycerate dehydrogenase activity"/>
    <property type="evidence" value="ECO:0007669"/>
    <property type="project" value="UniProtKB-EC"/>
</dbReference>
<evidence type="ECO:0000313" key="15">
    <source>
        <dbReference type="Proteomes" id="UP000184139"/>
    </source>
</evidence>
<protein>
    <recommendedName>
        <fullName evidence="6">D-3-phosphoglycerate dehydrogenase</fullName>
        <ecNumber evidence="4">1.1.1.399</ecNumber>
        <ecNumber evidence="5">1.1.1.95</ecNumber>
    </recommendedName>
    <alternativeName>
        <fullName evidence="9">2-oxoglutarate reductase</fullName>
    </alternativeName>
</protein>
<dbReference type="Proteomes" id="UP000184139">
    <property type="component" value="Unassembled WGS sequence"/>
</dbReference>
<dbReference type="EC" id="1.1.1.399" evidence="4"/>
<sequence length="394" mass="42879">MNAYRIRKINAIARKGLVQLGQQFVVSDDETDPHGILVRSSPVDTDDFPSLLAVARAGAGVNNISVAKATERGVCVFNTPGANANAVVDLVFPMIGVWQRNIYKGISFCQSLAEIEADKVAKEVERRKAAFRGVEIAGRTLAVIGLGQIGVRLANGGVHRYMKVKGFDPKPVLANIHKLLPDVQITQTLSDAIGDADIVSVHVPLIDKTRGMVNREFIARMKPGALLINYARGPIVDEDAVLEALASGQLLGYIADFPSVKLIGHEQVLLTPHLGASTTESEENCARMAVRELANYLMYGNITNSVNFPNIETIPADQVRTRLIVINRDVPGMIAFITNILGSHQINISSFKNESNGSIGYNIIDMEQDVAEEIITEIQGDENVIRTRTISFAR</sequence>
<evidence type="ECO:0000256" key="10">
    <source>
        <dbReference type="ARBA" id="ARBA00048126"/>
    </source>
</evidence>
<dbReference type="SUPFAM" id="SSF51735">
    <property type="entry name" value="NAD(P)-binding Rossmann-fold domains"/>
    <property type="match status" value="1"/>
</dbReference>
<dbReference type="InterPro" id="IPR036291">
    <property type="entry name" value="NAD(P)-bd_dom_sf"/>
</dbReference>
<dbReference type="RefSeq" id="WP_073373312.1">
    <property type="nucleotide sequence ID" value="NZ_FQXS01000002.1"/>
</dbReference>
<comment type="catalytic activity">
    <reaction evidence="11">
        <text>(2R)-3-phosphoglycerate + NAD(+) = 3-phosphooxypyruvate + NADH + H(+)</text>
        <dbReference type="Rhea" id="RHEA:12641"/>
        <dbReference type="ChEBI" id="CHEBI:15378"/>
        <dbReference type="ChEBI" id="CHEBI:18110"/>
        <dbReference type="ChEBI" id="CHEBI:57540"/>
        <dbReference type="ChEBI" id="CHEBI:57945"/>
        <dbReference type="ChEBI" id="CHEBI:58272"/>
        <dbReference type="EC" id="1.1.1.95"/>
    </reaction>
</comment>
<evidence type="ECO:0000256" key="1">
    <source>
        <dbReference type="ARBA" id="ARBA00003800"/>
    </source>
</evidence>
<evidence type="ECO:0000259" key="13">
    <source>
        <dbReference type="PROSITE" id="PS51671"/>
    </source>
</evidence>
<feature type="domain" description="ACT" evidence="13">
    <location>
        <begin position="322"/>
        <end position="392"/>
    </location>
</feature>
<evidence type="ECO:0000256" key="9">
    <source>
        <dbReference type="ARBA" id="ARBA00030455"/>
    </source>
</evidence>
<keyword evidence="8" id="KW-0520">NAD</keyword>
<dbReference type="SUPFAM" id="SSF52283">
    <property type="entry name" value="Formate/glycerate dehydrogenase catalytic domain-like"/>
    <property type="match status" value="1"/>
</dbReference>
<dbReference type="CDD" id="cd12174">
    <property type="entry name" value="PGDH_like_3"/>
    <property type="match status" value="1"/>
</dbReference>
<dbReference type="PROSITE" id="PS00670">
    <property type="entry name" value="D_2_HYDROXYACID_DH_2"/>
    <property type="match status" value="1"/>
</dbReference>